<dbReference type="Proteomes" id="UP000029980">
    <property type="component" value="Chromosome"/>
</dbReference>
<protein>
    <submittedName>
        <fullName evidence="1">Uncharacterized protein</fullName>
    </submittedName>
</protein>
<keyword evidence="2" id="KW-1185">Reference proteome</keyword>
<dbReference type="EMBL" id="CP008887">
    <property type="protein sequence ID" value="AIU70511.1"/>
    <property type="molecule type" value="Genomic_DNA"/>
</dbReference>
<dbReference type="HOGENOM" id="CLU_788993_0_0_2"/>
<name>A0A097QVL0_9EURY</name>
<reference evidence="1 2" key="1">
    <citation type="journal article" date="2015" name="Int. J. Syst. Evol. Microbiol.">
        <title>Thermococcus eurythermalis sp. nov., a conditional piezophilic hyperthermophilic archaeon with a wide temperature range isolated from an oil-immersed chimney in the Guaymas Basin.</title>
        <authorList>
            <person name="Zhao W."/>
            <person name="Zeng X."/>
            <person name="Xiao X."/>
        </authorList>
    </citation>
    <scope>NUCLEOTIDE SEQUENCE [LARGE SCALE GENOMIC DNA]</scope>
    <source>
        <strain evidence="1 2">A501</strain>
    </source>
</reference>
<sequence length="351" mass="38238">MKKYSVVIFFFLILLVAIFSESSHNTPGPNTKTEDVEFAGGVYSKSLEVLDSTGYTIHILLCSLAGGRVSVNITPRKWIDDRAATYVLLPPGAYPPGFLENIPKEVGKFRMANTTISDFSYENGTIRYRGYLRKGECTVLSIRAVFRETGLPQRIEVSGLSANELTLPDAALGGENGSYTLKISVPWDYGNWSLSVLVPKRLGRNKTYRLELEGYISSMLGGLKKGIHPLNALKRPDSKGPEPPGSYCAELSAPGDLVYTQRPLDFSGLYSDGAYYEKDFSGNSSGQLRLNLTAGGTCEPAVWIKFHGRVRNMLTGPLLSEVALSGASGRGVVFDSELDVVEDLVVEPDTG</sequence>
<organism evidence="1 2">
    <name type="scientific">Thermococcus eurythermalis</name>
    <dbReference type="NCBI Taxonomy" id="1505907"/>
    <lineage>
        <taxon>Archaea</taxon>
        <taxon>Methanobacteriati</taxon>
        <taxon>Methanobacteriota</taxon>
        <taxon>Thermococci</taxon>
        <taxon>Thermococcales</taxon>
        <taxon>Thermococcaceae</taxon>
        <taxon>Thermococcus</taxon>
    </lineage>
</organism>
<proteinExistence type="predicted"/>
<dbReference type="AlphaFoldDB" id="A0A097QVL0"/>
<gene>
    <name evidence="1" type="ORF">TEU_09325</name>
</gene>
<dbReference type="KEGG" id="teu:TEU_09325"/>
<evidence type="ECO:0000313" key="2">
    <source>
        <dbReference type="Proteomes" id="UP000029980"/>
    </source>
</evidence>
<accession>A0A097QVL0</accession>
<dbReference type="STRING" id="1505907.TEU_09325"/>
<evidence type="ECO:0000313" key="1">
    <source>
        <dbReference type="EMBL" id="AIU70511.1"/>
    </source>
</evidence>